<gene>
    <name evidence="1" type="ORF">DSM112329_02861</name>
</gene>
<dbReference type="KEGG" id="parq:DSM112329_02861"/>
<accession>A0AAU7AX17</accession>
<dbReference type="RefSeq" id="WP_354697235.1">
    <property type="nucleotide sequence ID" value="NZ_CP114014.1"/>
</dbReference>
<proteinExistence type="predicted"/>
<reference evidence="1" key="1">
    <citation type="submission" date="2022-12" db="EMBL/GenBank/DDBJ databases">
        <title>Paraconexibacter alkalitolerans sp. nov. and Baekduia alba sp. nov., isolated from soil and emended description of the genera Paraconexibacter (Chun et al., 2020) and Baekduia (An et al., 2020).</title>
        <authorList>
            <person name="Vieira S."/>
            <person name="Huber K.J."/>
            <person name="Geppert A."/>
            <person name="Wolf J."/>
            <person name="Neumann-Schaal M."/>
            <person name="Muesken M."/>
            <person name="Overmann J."/>
        </authorList>
    </citation>
    <scope>NUCLEOTIDE SEQUENCE</scope>
    <source>
        <strain evidence="1">AEG42_29</strain>
    </source>
</reference>
<dbReference type="EMBL" id="CP114014">
    <property type="protein sequence ID" value="XAY06000.1"/>
    <property type="molecule type" value="Genomic_DNA"/>
</dbReference>
<sequence length="117" mass="13325">MSVTLPSGLRLGDFHAEDDFGERWTNPSAFQVWRLLGACRDNGGYLIVERAGPHPRAFWQIVWLSKTDFLVEVRDSANSNDVQGRTDDLRIALISVLSWLANDPSWQHALDWRPCES</sequence>
<organism evidence="1">
    <name type="scientific">Paraconexibacter sp. AEG42_29</name>
    <dbReference type="NCBI Taxonomy" id="2997339"/>
    <lineage>
        <taxon>Bacteria</taxon>
        <taxon>Bacillati</taxon>
        <taxon>Actinomycetota</taxon>
        <taxon>Thermoleophilia</taxon>
        <taxon>Solirubrobacterales</taxon>
        <taxon>Paraconexibacteraceae</taxon>
        <taxon>Paraconexibacter</taxon>
    </lineage>
</organism>
<protein>
    <submittedName>
        <fullName evidence="1">Uncharacterized protein</fullName>
    </submittedName>
</protein>
<dbReference type="AlphaFoldDB" id="A0AAU7AX17"/>
<name>A0AAU7AX17_9ACTN</name>
<evidence type="ECO:0000313" key="1">
    <source>
        <dbReference type="EMBL" id="XAY06000.1"/>
    </source>
</evidence>